<dbReference type="InterPro" id="IPR000032">
    <property type="entry name" value="HPr-like"/>
</dbReference>
<keyword evidence="2" id="KW-0963">Cytoplasm</keyword>
<reference evidence="5 6" key="1">
    <citation type="journal article" date="2020" name="Cell Host Microbe">
        <title>Functional and Genomic Variation between Human-Derived Isolates of Lachnospiraceae Reveals Inter- and Intra-Species Diversity.</title>
        <authorList>
            <person name="Sorbara M.T."/>
            <person name="Littmann E.R."/>
            <person name="Fontana E."/>
            <person name="Moody T.U."/>
            <person name="Kohout C.E."/>
            <person name="Gjonbalaj M."/>
            <person name="Eaton V."/>
            <person name="Seok R."/>
            <person name="Leiner I.M."/>
            <person name="Pamer E.G."/>
        </authorList>
    </citation>
    <scope>NUCLEOTIDE SEQUENCE [LARGE SCALE GENOMIC DNA]</scope>
    <source>
        <strain evidence="5 6">MSK.15.26</strain>
    </source>
</reference>
<dbReference type="InterPro" id="IPR050399">
    <property type="entry name" value="HPr"/>
</dbReference>
<keyword evidence="6" id="KW-1185">Reference proteome</keyword>
<evidence type="ECO:0000256" key="2">
    <source>
        <dbReference type="ARBA" id="ARBA00022490"/>
    </source>
</evidence>
<dbReference type="EMBL" id="JAAITA010000008">
    <property type="protein sequence ID" value="NSJ86074.1"/>
    <property type="molecule type" value="Genomic_DNA"/>
</dbReference>
<name>A0ABX2I788_BLAHA</name>
<dbReference type="InterPro" id="IPR035895">
    <property type="entry name" value="HPr-like_sf"/>
</dbReference>
<dbReference type="SUPFAM" id="SSF55594">
    <property type="entry name" value="HPr-like"/>
    <property type="match status" value="1"/>
</dbReference>
<dbReference type="PANTHER" id="PTHR33705:SF2">
    <property type="entry name" value="PHOSPHOCARRIER PROTEIN NPR"/>
    <property type="match status" value="1"/>
</dbReference>
<dbReference type="Proteomes" id="UP000822142">
    <property type="component" value="Unassembled WGS sequence"/>
</dbReference>
<evidence type="ECO:0000259" key="4">
    <source>
        <dbReference type="PROSITE" id="PS51350"/>
    </source>
</evidence>
<dbReference type="CDD" id="cd00367">
    <property type="entry name" value="PTS-HPr_like"/>
    <property type="match status" value="1"/>
</dbReference>
<evidence type="ECO:0000256" key="3">
    <source>
        <dbReference type="ARBA" id="ARBA00022683"/>
    </source>
</evidence>
<evidence type="ECO:0000313" key="6">
    <source>
        <dbReference type="Proteomes" id="UP000822142"/>
    </source>
</evidence>
<protein>
    <submittedName>
        <fullName evidence="5">HPr family phosphocarrier protein</fullName>
    </submittedName>
</protein>
<evidence type="ECO:0000256" key="1">
    <source>
        <dbReference type="ARBA" id="ARBA00004496"/>
    </source>
</evidence>
<dbReference type="PROSITE" id="PS51350">
    <property type="entry name" value="PTS_HPR_DOM"/>
    <property type="match status" value="1"/>
</dbReference>
<dbReference type="NCBIfam" id="TIGR01003">
    <property type="entry name" value="PTS_HPr_family"/>
    <property type="match status" value="1"/>
</dbReference>
<evidence type="ECO:0000313" key="5">
    <source>
        <dbReference type="EMBL" id="NSJ86074.1"/>
    </source>
</evidence>
<keyword evidence="3" id="KW-0598">Phosphotransferase system</keyword>
<comment type="subcellular location">
    <subcellularLocation>
        <location evidence="1">Cytoplasm</location>
    </subcellularLocation>
</comment>
<accession>A0ABX2I788</accession>
<comment type="caution">
    <text evidence="5">The sequence shown here is derived from an EMBL/GenBank/DDBJ whole genome shotgun (WGS) entry which is preliminary data.</text>
</comment>
<feature type="domain" description="HPr" evidence="4">
    <location>
        <begin position="1"/>
        <end position="85"/>
    </location>
</feature>
<dbReference type="PRINTS" id="PR00107">
    <property type="entry name" value="PHOSPHOCPHPR"/>
</dbReference>
<proteinExistence type="predicted"/>
<sequence>MKSFQYVITDAEGIHARPAGDFVKAAKGFASSVKITKGGKTVDAKKIFGLMGLGVKQGEEVTIDVEGEDEEAAAAALETFLKENL</sequence>
<dbReference type="PANTHER" id="PTHR33705">
    <property type="entry name" value="PHOSPHOCARRIER PROTEIN HPR"/>
    <property type="match status" value="1"/>
</dbReference>
<dbReference type="RefSeq" id="WP_173749102.1">
    <property type="nucleotide sequence ID" value="NZ_JAAITA010000008.1"/>
</dbReference>
<dbReference type="Pfam" id="PF00381">
    <property type="entry name" value="PTS-HPr"/>
    <property type="match status" value="1"/>
</dbReference>
<dbReference type="Gene3D" id="3.30.1340.10">
    <property type="entry name" value="HPr-like"/>
    <property type="match status" value="1"/>
</dbReference>
<gene>
    <name evidence="5" type="ORF">G5A70_07775</name>
</gene>
<organism evidence="5 6">
    <name type="scientific">Blautia hansenii</name>
    <name type="common">Ruminococcus hansenii</name>
    <dbReference type="NCBI Taxonomy" id="1322"/>
    <lineage>
        <taxon>Bacteria</taxon>
        <taxon>Bacillati</taxon>
        <taxon>Bacillota</taxon>
        <taxon>Clostridia</taxon>
        <taxon>Lachnospirales</taxon>
        <taxon>Lachnospiraceae</taxon>
        <taxon>Blautia</taxon>
    </lineage>
</organism>